<keyword evidence="7 10" id="KW-0560">Oxidoreductase</keyword>
<keyword evidence="4 10" id="KW-0575">Peroxidase</keyword>
<keyword evidence="8 10" id="KW-0408">Iron</keyword>
<evidence type="ECO:0000256" key="1">
    <source>
        <dbReference type="ARBA" id="ARBA00001971"/>
    </source>
</evidence>
<gene>
    <name evidence="15" type="ORF">SPPG_04856</name>
</gene>
<dbReference type="CDD" id="cd03132">
    <property type="entry name" value="GATase1_catalase"/>
    <property type="match status" value="1"/>
</dbReference>
<evidence type="ECO:0000256" key="8">
    <source>
        <dbReference type="ARBA" id="ARBA00023004"/>
    </source>
</evidence>
<comment type="catalytic activity">
    <reaction evidence="10">
        <text>2 H2O2 = O2 + 2 H2O</text>
        <dbReference type="Rhea" id="RHEA:20309"/>
        <dbReference type="ChEBI" id="CHEBI:15377"/>
        <dbReference type="ChEBI" id="CHEBI:15379"/>
        <dbReference type="ChEBI" id="CHEBI:16240"/>
        <dbReference type="EC" id="1.11.1.6"/>
    </reaction>
</comment>
<dbReference type="EMBL" id="KQ257456">
    <property type="protein sequence ID" value="KND00548.1"/>
    <property type="molecule type" value="Genomic_DNA"/>
</dbReference>
<dbReference type="PIRSF" id="PIRSF038927">
    <property type="entry name" value="Catalase_clade2"/>
    <property type="match status" value="1"/>
</dbReference>
<evidence type="ECO:0000256" key="13">
    <source>
        <dbReference type="SAM" id="SignalP"/>
    </source>
</evidence>
<dbReference type="Gene3D" id="3.40.50.880">
    <property type="match status" value="1"/>
</dbReference>
<dbReference type="InterPro" id="IPR010582">
    <property type="entry name" value="Catalase_immune_responsive"/>
</dbReference>
<evidence type="ECO:0000256" key="9">
    <source>
        <dbReference type="ARBA" id="ARBA00023324"/>
    </source>
</evidence>
<comment type="function">
    <text evidence="10">Occurs in almost all aerobically respiring organisms and serves to protect cells from the toxic effects of hydrogen peroxide.</text>
</comment>
<dbReference type="SUPFAM" id="SSF52317">
    <property type="entry name" value="Class I glutamine amidotransferase-like"/>
    <property type="match status" value="1"/>
</dbReference>
<dbReference type="SUPFAM" id="SSF56634">
    <property type="entry name" value="Heme-dependent catalase-like"/>
    <property type="match status" value="1"/>
</dbReference>
<dbReference type="PROSITE" id="PS51402">
    <property type="entry name" value="CATALASE_3"/>
    <property type="match status" value="1"/>
</dbReference>
<proteinExistence type="inferred from homology"/>
<evidence type="ECO:0000313" key="16">
    <source>
        <dbReference type="Proteomes" id="UP000053201"/>
    </source>
</evidence>
<feature type="signal peptide" evidence="13">
    <location>
        <begin position="1"/>
        <end position="26"/>
    </location>
</feature>
<comment type="cofactor">
    <cofactor evidence="1 10 12">
        <name>heme</name>
        <dbReference type="ChEBI" id="CHEBI:30413"/>
    </cofactor>
</comment>
<dbReference type="OMA" id="WAMSERG"/>
<dbReference type="InterPro" id="IPR029062">
    <property type="entry name" value="Class_I_gatase-like"/>
</dbReference>
<dbReference type="GO" id="GO:0004096">
    <property type="term" value="F:catalase activity"/>
    <property type="evidence" value="ECO:0007669"/>
    <property type="project" value="UniProtKB-UniRule"/>
</dbReference>
<dbReference type="Pfam" id="PF06628">
    <property type="entry name" value="Catalase-rel"/>
    <property type="match status" value="1"/>
</dbReference>
<keyword evidence="16" id="KW-1185">Reference proteome</keyword>
<feature type="binding site" description="axial binding residue" evidence="12">
    <location>
        <position position="383"/>
    </location>
    <ligand>
        <name>heme</name>
        <dbReference type="ChEBI" id="CHEBI:30413"/>
    </ligand>
    <ligandPart>
        <name>Fe</name>
        <dbReference type="ChEBI" id="CHEBI:18248"/>
    </ligandPart>
</feature>
<keyword evidence="6 10" id="KW-0479">Metal-binding</keyword>
<feature type="active site" evidence="11">
    <location>
        <position position="169"/>
    </location>
</feature>
<sequence>MARIRINTLTSALAIWLLACILSVSATDKNAKDAQLESFTRDDEGKPLTTDFGVKINDTDNTLKAGIRGPSLLEDFHFREKITRFDHERIPERVVHARGHGAHGFFESYYDLSSITRAKFLSAAGKKTPVFVRFSTVLGSRGSADTVRDVRGFATKFYTEEGVFDIVGNDIPVFFVQDAIKFLDLIHAAKPEQDNEIPQAATAHDNFYDFVTLTPETLHTVLWALSPRGIVRSNREMQGFGVHTFRFVNKEGMSRFVKFHWRPVNGVTALVWDEAQKLAGKNPDWLRQDVWEAIERGDFPEYEFGIQVVEEEDEFKFDFDLLDPTKIIPESEVEVKWIGKMTLNRNPDNFFSETEQVAFCTSHIVPGIDFTNDPLLQGRTFSYFDTQLNRFQSPNWEYLPINRPINPVHNNQRDGFMQFNIFKGPAAYYPHTRYGSADPVPPSEGSFVSYHEKIDGYKIRARSPTFFDYVSQSQLFYNSLAPWERKQLIEGSVFEITKVKSKDIRQRWVDLINQVDHEFATIVAKNAAVDVPSKTYPNNGKKSKGISIDDYPLKSIRSKKVAILACKDVAADQLKSVKGFLEGQGAVVDVVSFKLGKIEGTDIEATQTFATADSVFYDATFVPGGKSADYLRQNFWDFEDTWAFVRDTYRHAKPLAALGESVSFVENAIKPAKLEGKQAAGVLTGGNDVNKDGFAHGIEQAILKKRFFERFD</sequence>
<evidence type="ECO:0000256" key="11">
    <source>
        <dbReference type="PIRSR" id="PIRSR038927-1"/>
    </source>
</evidence>
<dbReference type="Proteomes" id="UP000053201">
    <property type="component" value="Unassembled WGS sequence"/>
</dbReference>
<dbReference type="PANTHER" id="PTHR42821:SF1">
    <property type="entry name" value="CATALASE-B"/>
    <property type="match status" value="1"/>
</dbReference>
<dbReference type="InterPro" id="IPR041399">
    <property type="entry name" value="Catalase_large_C"/>
</dbReference>
<organism evidence="15 16">
    <name type="scientific">Spizellomyces punctatus (strain DAOM BR117)</name>
    <dbReference type="NCBI Taxonomy" id="645134"/>
    <lineage>
        <taxon>Eukaryota</taxon>
        <taxon>Fungi</taxon>
        <taxon>Fungi incertae sedis</taxon>
        <taxon>Chytridiomycota</taxon>
        <taxon>Chytridiomycota incertae sedis</taxon>
        <taxon>Chytridiomycetes</taxon>
        <taxon>Spizellomycetales</taxon>
        <taxon>Spizellomycetaceae</taxon>
        <taxon>Spizellomyces</taxon>
    </lineage>
</organism>
<dbReference type="GO" id="GO:0020037">
    <property type="term" value="F:heme binding"/>
    <property type="evidence" value="ECO:0007669"/>
    <property type="project" value="UniProtKB-UniRule"/>
</dbReference>
<feature type="domain" description="Catalase core" evidence="14">
    <location>
        <begin position="49"/>
        <end position="437"/>
    </location>
</feature>
<evidence type="ECO:0000259" key="14">
    <source>
        <dbReference type="SMART" id="SM01060"/>
    </source>
</evidence>
<dbReference type="EC" id="1.11.1.6" evidence="3 10"/>
<comment type="similarity">
    <text evidence="2 10">Belongs to the catalase family.</text>
</comment>
<dbReference type="InterPro" id="IPR002226">
    <property type="entry name" value="Catalase_haem_BS"/>
</dbReference>
<dbReference type="PROSITE" id="PS00437">
    <property type="entry name" value="CATALASE_1"/>
    <property type="match status" value="1"/>
</dbReference>
<dbReference type="InParanoid" id="A0A0L0HHF4"/>
<dbReference type="FunFam" id="2.40.180.10:FF:000003">
    <property type="entry name" value="Catalase"/>
    <property type="match status" value="1"/>
</dbReference>
<dbReference type="GO" id="GO:0042744">
    <property type="term" value="P:hydrogen peroxide catabolic process"/>
    <property type="evidence" value="ECO:0007669"/>
    <property type="project" value="UniProtKB-UniRule"/>
</dbReference>
<dbReference type="InterPro" id="IPR020835">
    <property type="entry name" value="Catalase_sf"/>
</dbReference>
<dbReference type="PRINTS" id="PR00067">
    <property type="entry name" value="CATALASE"/>
</dbReference>
<dbReference type="OrthoDB" id="6880011at2759"/>
<keyword evidence="9 10" id="KW-0376">Hydrogen peroxide</keyword>
<dbReference type="SMART" id="SM01060">
    <property type="entry name" value="Catalase"/>
    <property type="match status" value="1"/>
</dbReference>
<dbReference type="GO" id="GO:0006979">
    <property type="term" value="P:response to oxidative stress"/>
    <property type="evidence" value="ECO:0007669"/>
    <property type="project" value="InterPro"/>
</dbReference>
<dbReference type="InterPro" id="IPR043156">
    <property type="entry name" value="Catalase_clade2_helical"/>
</dbReference>
<dbReference type="GeneID" id="27688284"/>
<dbReference type="Pfam" id="PF00199">
    <property type="entry name" value="Catalase"/>
    <property type="match status" value="1"/>
</dbReference>
<dbReference type="PANTHER" id="PTHR42821">
    <property type="entry name" value="CATALASE"/>
    <property type="match status" value="1"/>
</dbReference>
<evidence type="ECO:0000256" key="4">
    <source>
        <dbReference type="ARBA" id="ARBA00022559"/>
    </source>
</evidence>
<feature type="chain" id="PRO_5005539979" description="Catalase" evidence="13">
    <location>
        <begin position="27"/>
        <end position="712"/>
    </location>
</feature>
<dbReference type="Pfam" id="PF18011">
    <property type="entry name" value="Catalase_C"/>
    <property type="match status" value="1"/>
</dbReference>
<keyword evidence="13" id="KW-0732">Signal</keyword>
<accession>A0A0L0HHF4</accession>
<feature type="active site" evidence="11">
    <location>
        <position position="96"/>
    </location>
</feature>
<evidence type="ECO:0000256" key="10">
    <source>
        <dbReference type="PIRNR" id="PIRNR038927"/>
    </source>
</evidence>
<dbReference type="InterPro" id="IPR018028">
    <property type="entry name" value="Catalase"/>
</dbReference>
<dbReference type="Gene3D" id="1.20.1370.20">
    <property type="match status" value="1"/>
</dbReference>
<name>A0A0L0HHF4_SPIPD</name>
<dbReference type="InterPro" id="IPR011614">
    <property type="entry name" value="Catalase_core"/>
</dbReference>
<evidence type="ECO:0000256" key="6">
    <source>
        <dbReference type="ARBA" id="ARBA00022723"/>
    </source>
</evidence>
<evidence type="ECO:0000256" key="5">
    <source>
        <dbReference type="ARBA" id="ARBA00022617"/>
    </source>
</evidence>
<dbReference type="AlphaFoldDB" id="A0A0L0HHF4"/>
<reference evidence="15 16" key="1">
    <citation type="submission" date="2009-08" db="EMBL/GenBank/DDBJ databases">
        <title>The Genome Sequence of Spizellomyces punctatus strain DAOM BR117.</title>
        <authorList>
            <consortium name="The Broad Institute Genome Sequencing Platform"/>
            <person name="Russ C."/>
            <person name="Cuomo C."/>
            <person name="Shea T."/>
            <person name="Young S.K."/>
            <person name="Zeng Q."/>
            <person name="Koehrsen M."/>
            <person name="Haas B."/>
            <person name="Borodovsky M."/>
            <person name="Guigo R."/>
            <person name="Alvarado L."/>
            <person name="Berlin A."/>
            <person name="Bochicchio J."/>
            <person name="Borenstein D."/>
            <person name="Chapman S."/>
            <person name="Chen Z."/>
            <person name="Engels R."/>
            <person name="Freedman E."/>
            <person name="Gellesch M."/>
            <person name="Goldberg J."/>
            <person name="Griggs A."/>
            <person name="Gujja S."/>
            <person name="Heiman D."/>
            <person name="Hepburn T."/>
            <person name="Howarth C."/>
            <person name="Jen D."/>
            <person name="Larson L."/>
            <person name="Lewis B."/>
            <person name="Mehta T."/>
            <person name="Park D."/>
            <person name="Pearson M."/>
            <person name="Roberts A."/>
            <person name="Saif S."/>
            <person name="Shenoy N."/>
            <person name="Sisk P."/>
            <person name="Stolte C."/>
            <person name="Sykes S."/>
            <person name="Thomson T."/>
            <person name="Walk T."/>
            <person name="White J."/>
            <person name="Yandava C."/>
            <person name="Burger G."/>
            <person name="Gray M.W."/>
            <person name="Holland P.W.H."/>
            <person name="King N."/>
            <person name="Lang F.B.F."/>
            <person name="Roger A.J."/>
            <person name="Ruiz-Trillo I."/>
            <person name="Lander E."/>
            <person name="Nusbaum C."/>
        </authorList>
    </citation>
    <scope>NUCLEOTIDE SEQUENCE [LARGE SCALE GENOMIC DNA]</scope>
    <source>
        <strain evidence="15 16">DAOM BR117</strain>
    </source>
</reference>
<dbReference type="PROSITE" id="PS51257">
    <property type="entry name" value="PROKAR_LIPOPROTEIN"/>
    <property type="match status" value="1"/>
</dbReference>
<evidence type="ECO:0000256" key="7">
    <source>
        <dbReference type="ARBA" id="ARBA00023002"/>
    </source>
</evidence>
<dbReference type="STRING" id="645134.A0A0L0HHF4"/>
<keyword evidence="5 10" id="KW-0349">Heme</keyword>
<evidence type="ECO:0000256" key="3">
    <source>
        <dbReference type="ARBA" id="ARBA00012314"/>
    </source>
</evidence>
<evidence type="ECO:0000256" key="2">
    <source>
        <dbReference type="ARBA" id="ARBA00005329"/>
    </source>
</evidence>
<dbReference type="Gene3D" id="2.40.180.10">
    <property type="entry name" value="Catalase core domain"/>
    <property type="match status" value="1"/>
</dbReference>
<dbReference type="GO" id="GO:0046872">
    <property type="term" value="F:metal ion binding"/>
    <property type="evidence" value="ECO:0007669"/>
    <property type="project" value="UniProtKB-KW"/>
</dbReference>
<dbReference type="GO" id="GO:0005829">
    <property type="term" value="C:cytosol"/>
    <property type="evidence" value="ECO:0007669"/>
    <property type="project" value="TreeGrafter"/>
</dbReference>
<dbReference type="RefSeq" id="XP_016608587.1">
    <property type="nucleotide sequence ID" value="XM_016753094.1"/>
</dbReference>
<dbReference type="VEuPathDB" id="FungiDB:SPPG_04856"/>
<evidence type="ECO:0000256" key="12">
    <source>
        <dbReference type="PIRSR" id="PIRSR038927-2"/>
    </source>
</evidence>
<dbReference type="InterPro" id="IPR024712">
    <property type="entry name" value="Catalase_clade2"/>
</dbReference>
<protein>
    <recommendedName>
        <fullName evidence="3 10">Catalase</fullName>
        <ecNumber evidence="3 10">1.11.1.6</ecNumber>
    </recommendedName>
</protein>
<evidence type="ECO:0000313" key="15">
    <source>
        <dbReference type="EMBL" id="KND00548.1"/>
    </source>
</evidence>
<dbReference type="eggNOG" id="KOG0047">
    <property type="taxonomic scope" value="Eukaryota"/>
</dbReference>
<dbReference type="FunCoup" id="A0A0L0HHF4">
    <property type="interactions" value="237"/>
</dbReference>